<dbReference type="InterPro" id="IPR055936">
    <property type="entry name" value="DUF7514"/>
</dbReference>
<feature type="compositionally biased region" description="Polar residues" evidence="1">
    <location>
        <begin position="265"/>
        <end position="275"/>
    </location>
</feature>
<evidence type="ECO:0000313" key="4">
    <source>
        <dbReference type="Proteomes" id="UP000326924"/>
    </source>
</evidence>
<feature type="compositionally biased region" description="Pro residues" evidence="1">
    <location>
        <begin position="53"/>
        <end position="63"/>
    </location>
</feature>
<feature type="compositionally biased region" description="Pro residues" evidence="1">
    <location>
        <begin position="241"/>
        <end position="256"/>
    </location>
</feature>
<evidence type="ECO:0000313" key="3">
    <source>
        <dbReference type="EMBL" id="KAA8904788.1"/>
    </source>
</evidence>
<evidence type="ECO:0000256" key="1">
    <source>
        <dbReference type="SAM" id="MobiDB-lite"/>
    </source>
</evidence>
<dbReference type="Proteomes" id="UP000326924">
    <property type="component" value="Unassembled WGS sequence"/>
</dbReference>
<feature type="compositionally biased region" description="Basic and acidic residues" evidence="1">
    <location>
        <begin position="548"/>
        <end position="560"/>
    </location>
</feature>
<feature type="region of interest" description="Disordered" evidence="1">
    <location>
        <begin position="506"/>
        <end position="767"/>
    </location>
</feature>
<feature type="compositionally biased region" description="Pro residues" evidence="1">
    <location>
        <begin position="32"/>
        <end position="46"/>
    </location>
</feature>
<feature type="domain" description="DUF7514" evidence="2">
    <location>
        <begin position="300"/>
        <end position="458"/>
    </location>
</feature>
<accession>A0A5J5EVT7</accession>
<protein>
    <recommendedName>
        <fullName evidence="2">DUF7514 domain-containing protein</fullName>
    </recommendedName>
</protein>
<feature type="region of interest" description="Disordered" evidence="1">
    <location>
        <begin position="1"/>
        <end position="275"/>
    </location>
</feature>
<reference evidence="3 4" key="1">
    <citation type="submission" date="2019-09" db="EMBL/GenBank/DDBJ databases">
        <title>Draft genome of the ectomycorrhizal ascomycete Sphaerosporella brunnea.</title>
        <authorList>
            <consortium name="DOE Joint Genome Institute"/>
            <person name="Benucci G.M."/>
            <person name="Marozzi G."/>
            <person name="Antonielli L."/>
            <person name="Sanchez S."/>
            <person name="Marco P."/>
            <person name="Wang X."/>
            <person name="Falini L.B."/>
            <person name="Barry K."/>
            <person name="Haridas S."/>
            <person name="Lipzen A."/>
            <person name="Labutti K."/>
            <person name="Grigoriev I.V."/>
            <person name="Murat C."/>
            <person name="Martin F."/>
            <person name="Albertini E."/>
            <person name="Donnini D."/>
            <person name="Bonito G."/>
        </authorList>
    </citation>
    <scope>NUCLEOTIDE SEQUENCE [LARGE SCALE GENOMIC DNA]</scope>
    <source>
        <strain evidence="3 4">Sb_GMNB300</strain>
    </source>
</reference>
<feature type="compositionally biased region" description="Low complexity" evidence="1">
    <location>
        <begin position="614"/>
        <end position="631"/>
    </location>
</feature>
<dbReference type="InParanoid" id="A0A5J5EVT7"/>
<feature type="compositionally biased region" description="Basic and acidic residues" evidence="1">
    <location>
        <begin position="583"/>
        <end position="593"/>
    </location>
</feature>
<name>A0A5J5EVT7_9PEZI</name>
<feature type="compositionally biased region" description="Pro residues" evidence="1">
    <location>
        <begin position="83"/>
        <end position="102"/>
    </location>
</feature>
<feature type="compositionally biased region" description="Polar residues" evidence="1">
    <location>
        <begin position="116"/>
        <end position="138"/>
    </location>
</feature>
<keyword evidence="4" id="KW-1185">Reference proteome</keyword>
<feature type="non-terminal residue" evidence="3">
    <location>
        <position position="767"/>
    </location>
</feature>
<feature type="compositionally biased region" description="Low complexity" evidence="1">
    <location>
        <begin position="184"/>
        <end position="204"/>
    </location>
</feature>
<comment type="caution">
    <text evidence="3">The sequence shown here is derived from an EMBL/GenBank/DDBJ whole genome shotgun (WGS) entry which is preliminary data.</text>
</comment>
<proteinExistence type="predicted"/>
<organism evidence="3 4">
    <name type="scientific">Sphaerosporella brunnea</name>
    <dbReference type="NCBI Taxonomy" id="1250544"/>
    <lineage>
        <taxon>Eukaryota</taxon>
        <taxon>Fungi</taxon>
        <taxon>Dikarya</taxon>
        <taxon>Ascomycota</taxon>
        <taxon>Pezizomycotina</taxon>
        <taxon>Pezizomycetes</taxon>
        <taxon>Pezizales</taxon>
        <taxon>Pyronemataceae</taxon>
        <taxon>Sphaerosporella</taxon>
    </lineage>
</organism>
<feature type="compositionally biased region" description="Basic and acidic residues" evidence="1">
    <location>
        <begin position="664"/>
        <end position="677"/>
    </location>
</feature>
<feature type="compositionally biased region" description="Pro residues" evidence="1">
    <location>
        <begin position="205"/>
        <end position="232"/>
    </location>
</feature>
<feature type="compositionally biased region" description="Low complexity" evidence="1">
    <location>
        <begin position="1"/>
        <end position="15"/>
    </location>
</feature>
<dbReference type="PRINTS" id="PR01217">
    <property type="entry name" value="PRICHEXTENSN"/>
</dbReference>
<evidence type="ECO:0000259" key="2">
    <source>
        <dbReference type="Pfam" id="PF24355"/>
    </source>
</evidence>
<feature type="region of interest" description="Disordered" evidence="1">
    <location>
        <begin position="467"/>
        <end position="494"/>
    </location>
</feature>
<feature type="compositionally biased region" description="Basic residues" evidence="1">
    <location>
        <begin position="641"/>
        <end position="650"/>
    </location>
</feature>
<dbReference type="Pfam" id="PF24355">
    <property type="entry name" value="DUF7514"/>
    <property type="match status" value="1"/>
</dbReference>
<dbReference type="EMBL" id="VXIS01000104">
    <property type="protein sequence ID" value="KAA8904788.1"/>
    <property type="molecule type" value="Genomic_DNA"/>
</dbReference>
<feature type="compositionally biased region" description="Basic and acidic residues" evidence="1">
    <location>
        <begin position="700"/>
        <end position="730"/>
    </location>
</feature>
<sequence>MSTYAYPSGPYDPRYYGPPPAGYPHPNGYPHAPAPPQSPSSPPPARPHTTAPYPAPSQYPPPAQALYYGMPPPPATAPQTPAGGPPPATVYPVPAPPAPAPAPAAATPLSAGGAFSSMSPEQLQDMINQLNNLKTSKTSPAPAPAAPAPAAAPDSPPVSRIDTSMPPHFPHDVPPSARQPHMHYAYPPYGYYSRPGPPSHAGEAPHPPAPAPPPKAAPSPAPPAPSKTPAPMPGSFGAPEAPAPPPPSKTPAPLGRPEPARKPSEQASEISYASSKSHDMAHAWEQWGGQLVEVAPGREPRPKPKLVSLFKGIAGYMIALLEPTNSCVVTLDKLMQFYMTFPAGPEEEKHDQDYWLRFFNTRNPRVLSELFCALNVEHHLVPTKTSLVPTVPGLTPRGFEVWMFTQLMTAPHREWIRLSKVLDQWTLFDQGRVEMPKLIPRECFPPTEDRQIFTGWWQAVQEDFPADDSVASDDEHKVPLGLPAPEKPAPGRRRRYSIRDGDIAHEAPATEDDPKDSPPAATPSLTRKRTNRPYSVSKPYPPTSAVPDPHEFLTPEEKSGSPEQPRFPHPYGDPATPAPAPSWREDGRREEINPRPTLGEEPPRPPNRSRSVKPKGPSTTTTTTKEPTGSSRRPATATTTKRGRSTHRRRGESPERYSDEEDYDQGKYDSYSKRYEGDGLYEDPSPPTRTTTPHHPSYHTHREPSRGPSSRKADKDIRDYTYQEQYEKDYAPTVSATSRRHRGSDAHLPSSSRKGQWSYYVDDDDYV</sequence>
<gene>
    <name evidence="3" type="ORF">FN846DRAFT_951875</name>
</gene>
<dbReference type="AlphaFoldDB" id="A0A5J5EVT7"/>
<feature type="compositionally biased region" description="Low complexity" evidence="1">
    <location>
        <begin position="103"/>
        <end position="114"/>
    </location>
</feature>
<dbReference type="OrthoDB" id="5413703at2759"/>